<accession>A0ABV9TSE1</accession>
<keyword evidence="2" id="KW-0812">Transmembrane</keyword>
<evidence type="ECO:0000256" key="1">
    <source>
        <dbReference type="SAM" id="MobiDB-lite"/>
    </source>
</evidence>
<feature type="transmembrane region" description="Helical" evidence="2">
    <location>
        <begin position="37"/>
        <end position="58"/>
    </location>
</feature>
<dbReference type="EMBL" id="JBHSIT010000002">
    <property type="protein sequence ID" value="MFC4907037.1"/>
    <property type="molecule type" value="Genomic_DNA"/>
</dbReference>
<dbReference type="RefSeq" id="WP_378252778.1">
    <property type="nucleotide sequence ID" value="NZ_JBHSIT010000002.1"/>
</dbReference>
<protein>
    <submittedName>
        <fullName evidence="3">Uncharacterized protein</fullName>
    </submittedName>
</protein>
<evidence type="ECO:0000313" key="4">
    <source>
        <dbReference type="Proteomes" id="UP001595872"/>
    </source>
</evidence>
<evidence type="ECO:0000313" key="3">
    <source>
        <dbReference type="EMBL" id="MFC4907037.1"/>
    </source>
</evidence>
<reference evidence="4" key="1">
    <citation type="journal article" date="2019" name="Int. J. Syst. Evol. Microbiol.">
        <title>The Global Catalogue of Microorganisms (GCM) 10K type strain sequencing project: providing services to taxonomists for standard genome sequencing and annotation.</title>
        <authorList>
            <consortium name="The Broad Institute Genomics Platform"/>
            <consortium name="The Broad Institute Genome Sequencing Center for Infectious Disease"/>
            <person name="Wu L."/>
            <person name="Ma J."/>
        </authorList>
    </citation>
    <scope>NUCLEOTIDE SEQUENCE [LARGE SCALE GENOMIC DNA]</scope>
    <source>
        <strain evidence="4">KLKA75</strain>
    </source>
</reference>
<dbReference type="Gene3D" id="2.120.10.30">
    <property type="entry name" value="TolB, C-terminal domain"/>
    <property type="match status" value="1"/>
</dbReference>
<feature type="region of interest" description="Disordered" evidence="1">
    <location>
        <begin position="63"/>
        <end position="87"/>
    </location>
</feature>
<comment type="caution">
    <text evidence="3">The sequence shown here is derived from an EMBL/GenBank/DDBJ whole genome shotgun (WGS) entry which is preliminary data.</text>
</comment>
<proteinExistence type="predicted"/>
<keyword evidence="4" id="KW-1185">Reference proteome</keyword>
<dbReference type="Proteomes" id="UP001595872">
    <property type="component" value="Unassembled WGS sequence"/>
</dbReference>
<keyword evidence="2" id="KW-1133">Transmembrane helix</keyword>
<organism evidence="3 4">
    <name type="scientific">Actinomadura gamaensis</name>
    <dbReference type="NCBI Taxonomy" id="1763541"/>
    <lineage>
        <taxon>Bacteria</taxon>
        <taxon>Bacillati</taxon>
        <taxon>Actinomycetota</taxon>
        <taxon>Actinomycetes</taxon>
        <taxon>Streptosporangiales</taxon>
        <taxon>Thermomonosporaceae</taxon>
        <taxon>Actinomadura</taxon>
    </lineage>
</organism>
<dbReference type="InterPro" id="IPR011042">
    <property type="entry name" value="6-blade_b-propeller_TolB-like"/>
</dbReference>
<name>A0ABV9TSE1_9ACTN</name>
<gene>
    <name evidence="3" type="ORF">ACFPCY_06885</name>
</gene>
<keyword evidence="2" id="KW-0472">Membrane</keyword>
<dbReference type="SUPFAM" id="SSF69304">
    <property type="entry name" value="Tricorn protease N-terminal domain"/>
    <property type="match status" value="1"/>
</dbReference>
<sequence>MKSQLHDALHELAEGAPSRVSLDGVLAGARRRKRIRLVAVPSVAAVAAAAVLMGAVLVGGGTEPAGPAEQPDRPLVTGPGKLLNPPGVLPGPLPKGEVEPIVLGFLDHCGKKGRAATSAAGDCAQWRLVGRSGRQWRLADGIGSTTGKPGDYMNSDAEMAISPDGLRLAYYRAADRRLVARDLSTGKVTVIGEGSAGAQLPGSFGSLMFCNDGTRLAITWGEPGQRRTLLADVRTGALTALPPGDLIGFSEDASTIVLGNVWNSKEPLTVAGPDGAVRARVTLDPKARLNGSSGSLLSPDGRTLVVPSLRLDKAMLVDVRTGKITSVRPVRGGVGIPRGWTGPSTYFRPMSPPMSDVPRGDDAGATDDMRGTLVDLTTGKFTYTGPNFRIRAWRSAVIFGGFLS</sequence>
<evidence type="ECO:0000256" key="2">
    <source>
        <dbReference type="SAM" id="Phobius"/>
    </source>
</evidence>